<keyword evidence="3" id="KW-1185">Reference proteome</keyword>
<name>A0A1M5A768_9GAMM</name>
<evidence type="ECO:0000313" key="3">
    <source>
        <dbReference type="Proteomes" id="UP000184170"/>
    </source>
</evidence>
<dbReference type="Gene3D" id="3.40.50.720">
    <property type="entry name" value="NAD(P)-binding Rossmann-like Domain"/>
    <property type="match status" value="1"/>
</dbReference>
<dbReference type="STRING" id="494016.SAMN04487965_1768"/>
<evidence type="ECO:0000259" key="1">
    <source>
        <dbReference type="Pfam" id="PF01370"/>
    </source>
</evidence>
<dbReference type="EMBL" id="FQVA01000001">
    <property type="protein sequence ID" value="SHF26005.1"/>
    <property type="molecule type" value="Genomic_DNA"/>
</dbReference>
<dbReference type="Pfam" id="PF01370">
    <property type="entry name" value="Epimerase"/>
    <property type="match status" value="1"/>
</dbReference>
<dbReference type="InterPro" id="IPR036291">
    <property type="entry name" value="NAD(P)-bd_dom_sf"/>
</dbReference>
<dbReference type="InterPro" id="IPR001509">
    <property type="entry name" value="Epimerase_deHydtase"/>
</dbReference>
<proteinExistence type="predicted"/>
<dbReference type="RefSeq" id="WP_073273730.1">
    <property type="nucleotide sequence ID" value="NZ_FQVA01000001.1"/>
</dbReference>
<accession>A0A1M5A768</accession>
<organism evidence="2 3">
    <name type="scientific">Microbulbifer donghaiensis</name>
    <dbReference type="NCBI Taxonomy" id="494016"/>
    <lineage>
        <taxon>Bacteria</taxon>
        <taxon>Pseudomonadati</taxon>
        <taxon>Pseudomonadota</taxon>
        <taxon>Gammaproteobacteria</taxon>
        <taxon>Cellvibrionales</taxon>
        <taxon>Microbulbiferaceae</taxon>
        <taxon>Microbulbifer</taxon>
    </lineage>
</organism>
<sequence>MKYAFVTGGTGFLGANLIEQLIGDGWQVTAMHRRGSDTQLLRQMGVKLVEASLTDAGSLRAAMPENVDAVFHLAANTNMWRGGNAQQWRDNVEGSANIARVARETFARSKTAGRLIVTSSISAYGYHREQITEESPQLADDPRYHYLYTKKRAEQAVREEIGRGLDALFLNPCAIVGKYDSGNWAQTFFMIQKGQLPGVPPGRGSFCHAGAVARAHINAFHKGRRGENYILAGTDASFLEFFGKIAALLEKPVPKRTTPAVAIRTVGWLSDALSRFTGREPVITPEKAALITRRVVASSAKAERELGYDSATDLDAMLRECRDWLIEQKLLDKPAGAIKESV</sequence>
<dbReference type="PANTHER" id="PTHR48079">
    <property type="entry name" value="PROTEIN YEEZ"/>
    <property type="match status" value="1"/>
</dbReference>
<dbReference type="PANTHER" id="PTHR48079:SF6">
    <property type="entry name" value="NAD(P)-BINDING DOMAIN-CONTAINING PROTEIN-RELATED"/>
    <property type="match status" value="1"/>
</dbReference>
<dbReference type="InterPro" id="IPR051783">
    <property type="entry name" value="NAD(P)-dependent_oxidoreduct"/>
</dbReference>
<dbReference type="CDD" id="cd05228">
    <property type="entry name" value="AR_FR_like_1_SDR_e"/>
    <property type="match status" value="1"/>
</dbReference>
<gene>
    <name evidence="2" type="ORF">SAMN04487965_1768</name>
</gene>
<dbReference type="GO" id="GO:0004029">
    <property type="term" value="F:aldehyde dehydrogenase (NAD+) activity"/>
    <property type="evidence" value="ECO:0007669"/>
    <property type="project" value="TreeGrafter"/>
</dbReference>
<dbReference type="AlphaFoldDB" id="A0A1M5A768"/>
<protein>
    <recommendedName>
        <fullName evidence="1">NAD-dependent epimerase/dehydratase domain-containing protein</fullName>
    </recommendedName>
</protein>
<reference evidence="3" key="1">
    <citation type="submission" date="2016-11" db="EMBL/GenBank/DDBJ databases">
        <authorList>
            <person name="Varghese N."/>
            <person name="Submissions S."/>
        </authorList>
    </citation>
    <scope>NUCLEOTIDE SEQUENCE [LARGE SCALE GENOMIC DNA]</scope>
    <source>
        <strain evidence="3">CGMCC 1.7063</strain>
    </source>
</reference>
<feature type="domain" description="NAD-dependent epimerase/dehydratase" evidence="1">
    <location>
        <begin position="5"/>
        <end position="229"/>
    </location>
</feature>
<evidence type="ECO:0000313" key="2">
    <source>
        <dbReference type="EMBL" id="SHF26005.1"/>
    </source>
</evidence>
<dbReference type="Proteomes" id="UP000184170">
    <property type="component" value="Unassembled WGS sequence"/>
</dbReference>
<dbReference type="OrthoDB" id="9801785at2"/>
<dbReference type="SUPFAM" id="SSF51735">
    <property type="entry name" value="NAD(P)-binding Rossmann-fold domains"/>
    <property type="match status" value="1"/>
</dbReference>
<dbReference type="GO" id="GO:0005737">
    <property type="term" value="C:cytoplasm"/>
    <property type="evidence" value="ECO:0007669"/>
    <property type="project" value="TreeGrafter"/>
</dbReference>